<comment type="caution">
    <text evidence="4">The sequence shown here is derived from an EMBL/GenBank/DDBJ whole genome shotgun (WGS) entry which is preliminary data.</text>
</comment>
<sequence length="377" mass="43351">MRIGIDARFYGSIGKGLGRYTQRLLKYLENIARDDEFVIFLRKDNFDDYQPLAKNFTKKLADFPWYSYAEQKNFLGLIKSEKLDLVHYPHFNVPLFTPKPFVVTIHDLILTHFPTRRATTLGPLKYFIKQTAYKIVLSRAIQNAKQVLTVSEFTKQDIQKYFGYDPKKITVTYEAVDAFPSPPIDDETILKKLQIAKPYLLYVGNAYPHKNLEKLIDFMRALPENRKNLQMVIVCKPDYFLNRLIDLVDKSGLRANFRFPGFVPDAELGVLFRQAHAYIFPSFYEGFGIPPLEAMSQGTPVLSSDAACMKEVLDEAAIYFDPHSTSGMIKALDTLDQSANTRQIMIAKGRQQVSRYSWESLAKTTLDIYHQAKDPKP</sequence>
<dbReference type="PANTHER" id="PTHR46401:SF2">
    <property type="entry name" value="GLYCOSYLTRANSFERASE WBBK-RELATED"/>
    <property type="match status" value="1"/>
</dbReference>
<feature type="domain" description="Glycosyltransferase subfamily 4-like N-terminal" evidence="3">
    <location>
        <begin position="16"/>
        <end position="177"/>
    </location>
</feature>
<accession>A0A2H0YQG3</accession>
<dbReference type="PANTHER" id="PTHR46401">
    <property type="entry name" value="GLYCOSYLTRANSFERASE WBBK-RELATED"/>
    <property type="match status" value="1"/>
</dbReference>
<dbReference type="Proteomes" id="UP000236845">
    <property type="component" value="Unassembled WGS sequence"/>
</dbReference>
<dbReference type="CDD" id="cd03809">
    <property type="entry name" value="GT4_MtfB-like"/>
    <property type="match status" value="1"/>
</dbReference>
<dbReference type="Pfam" id="PF00534">
    <property type="entry name" value="Glycos_transf_1"/>
    <property type="match status" value="1"/>
</dbReference>
<evidence type="ECO:0000313" key="4">
    <source>
        <dbReference type="EMBL" id="PIS40718.1"/>
    </source>
</evidence>
<protein>
    <recommendedName>
        <fullName evidence="6">Glycosyltransferase family 1 protein</fullName>
    </recommendedName>
</protein>
<evidence type="ECO:0008006" key="6">
    <source>
        <dbReference type="Google" id="ProtNLM"/>
    </source>
</evidence>
<dbReference type="SUPFAM" id="SSF53756">
    <property type="entry name" value="UDP-Glycosyltransferase/glycogen phosphorylase"/>
    <property type="match status" value="1"/>
</dbReference>
<evidence type="ECO:0000256" key="1">
    <source>
        <dbReference type="ARBA" id="ARBA00022679"/>
    </source>
</evidence>
<dbReference type="GO" id="GO:0009103">
    <property type="term" value="P:lipopolysaccharide biosynthetic process"/>
    <property type="evidence" value="ECO:0007669"/>
    <property type="project" value="TreeGrafter"/>
</dbReference>
<evidence type="ECO:0000259" key="3">
    <source>
        <dbReference type="Pfam" id="PF13439"/>
    </source>
</evidence>
<feature type="domain" description="Glycosyl transferase family 1" evidence="2">
    <location>
        <begin position="187"/>
        <end position="351"/>
    </location>
</feature>
<gene>
    <name evidence="4" type="ORF">COT26_01845</name>
</gene>
<organism evidence="4 5">
    <name type="scientific">Candidatus Kerfeldbacteria bacterium CG08_land_8_20_14_0_20_43_14</name>
    <dbReference type="NCBI Taxonomy" id="2014246"/>
    <lineage>
        <taxon>Bacteria</taxon>
        <taxon>Candidatus Kerfeldiibacteriota</taxon>
    </lineage>
</organism>
<dbReference type="GO" id="GO:0016757">
    <property type="term" value="F:glycosyltransferase activity"/>
    <property type="evidence" value="ECO:0007669"/>
    <property type="project" value="InterPro"/>
</dbReference>
<dbReference type="AlphaFoldDB" id="A0A2H0YQG3"/>
<evidence type="ECO:0000313" key="5">
    <source>
        <dbReference type="Proteomes" id="UP000236845"/>
    </source>
</evidence>
<name>A0A2H0YQG3_9BACT</name>
<evidence type="ECO:0000259" key="2">
    <source>
        <dbReference type="Pfam" id="PF00534"/>
    </source>
</evidence>
<reference evidence="5" key="1">
    <citation type="submission" date="2017-09" db="EMBL/GenBank/DDBJ databases">
        <title>Depth-based differentiation of microbial function through sediment-hosted aquifers and enrichment of novel symbionts in the deep terrestrial subsurface.</title>
        <authorList>
            <person name="Probst A.J."/>
            <person name="Ladd B."/>
            <person name="Jarett J.K."/>
            <person name="Geller-Mcgrath D.E."/>
            <person name="Sieber C.M.K."/>
            <person name="Emerson J.B."/>
            <person name="Anantharaman K."/>
            <person name="Thomas B.C."/>
            <person name="Malmstrom R."/>
            <person name="Stieglmeier M."/>
            <person name="Klingl A."/>
            <person name="Woyke T."/>
            <person name="Ryan C.M."/>
            <person name="Banfield J.F."/>
        </authorList>
    </citation>
    <scope>NUCLEOTIDE SEQUENCE [LARGE SCALE GENOMIC DNA]</scope>
</reference>
<keyword evidence="1" id="KW-0808">Transferase</keyword>
<dbReference type="Gene3D" id="3.40.50.2000">
    <property type="entry name" value="Glycogen Phosphorylase B"/>
    <property type="match status" value="2"/>
</dbReference>
<dbReference type="Pfam" id="PF13439">
    <property type="entry name" value="Glyco_transf_4"/>
    <property type="match status" value="1"/>
</dbReference>
<dbReference type="EMBL" id="PEXW01000039">
    <property type="protein sequence ID" value="PIS40718.1"/>
    <property type="molecule type" value="Genomic_DNA"/>
</dbReference>
<proteinExistence type="predicted"/>
<dbReference type="InterPro" id="IPR001296">
    <property type="entry name" value="Glyco_trans_1"/>
</dbReference>
<dbReference type="InterPro" id="IPR028098">
    <property type="entry name" value="Glyco_trans_4-like_N"/>
</dbReference>